<dbReference type="GO" id="GO:0005737">
    <property type="term" value="C:cytoplasm"/>
    <property type="evidence" value="ECO:0007669"/>
    <property type="project" value="TreeGrafter"/>
</dbReference>
<dbReference type="Gene3D" id="3.30.470.20">
    <property type="entry name" value="ATP-grasp fold, B domain"/>
    <property type="match status" value="1"/>
</dbReference>
<organism evidence="2 3">
    <name type="scientific">Saccharopolyspora montiporae</name>
    <dbReference type="NCBI Taxonomy" id="2781240"/>
    <lineage>
        <taxon>Bacteria</taxon>
        <taxon>Bacillati</taxon>
        <taxon>Actinomycetota</taxon>
        <taxon>Actinomycetes</taxon>
        <taxon>Pseudonocardiales</taxon>
        <taxon>Pseudonocardiaceae</taxon>
        <taxon>Saccharopolyspora</taxon>
    </lineage>
</organism>
<dbReference type="Pfam" id="PF08443">
    <property type="entry name" value="RimK"/>
    <property type="match status" value="1"/>
</dbReference>
<dbReference type="PANTHER" id="PTHR21621">
    <property type="entry name" value="RIBOSOMAL PROTEIN S6 MODIFICATION PROTEIN"/>
    <property type="match status" value="1"/>
</dbReference>
<name>A0A929B801_9PSEU</name>
<dbReference type="GO" id="GO:0009432">
    <property type="term" value="P:SOS response"/>
    <property type="evidence" value="ECO:0007669"/>
    <property type="project" value="TreeGrafter"/>
</dbReference>
<protein>
    <recommendedName>
        <fullName evidence="1">ATP-grasp fold RimK-type domain-containing protein</fullName>
    </recommendedName>
</protein>
<dbReference type="AlphaFoldDB" id="A0A929B801"/>
<sequence length="348" mass="38634">MLLQGQEYFFRSPGIGLDFQDRMYRADLVSEEPGDPAPCVLVLARAADMEMNELSLALAERDIRMVRIDADRCVDLGLTIYTDAPLIELDRWLLRPVLVWRRHFDVTAIPVDPTTVQGAYVREQWHAVAGWLSGRADWTQVNAGGAGEYLDRLTQLRDAGDFGLSLPRTAVTTMPGRTRPGGGRCIVKTAGHHLLEPQPGALRGLFPQPLDVRRAAEPREPAPVLVQQYVEAEQELRVFVVGGEVIGFRVRKLDPAQLWVDPESVSVEPVDVPTGLAERLLALSAHWGLNVAAFDLLDTGADWVFLEVNVNCDWWWFEQRSGCTAVSDAVHAWIGAKFGELAGEPAHR</sequence>
<evidence type="ECO:0000313" key="2">
    <source>
        <dbReference type="EMBL" id="MBE9373875.1"/>
    </source>
</evidence>
<comment type="caution">
    <text evidence="2">The sequence shown here is derived from an EMBL/GenBank/DDBJ whole genome shotgun (WGS) entry which is preliminary data.</text>
</comment>
<dbReference type="InterPro" id="IPR013651">
    <property type="entry name" value="ATP-grasp_RimK-type"/>
</dbReference>
<feature type="domain" description="ATP-grasp fold RimK-type" evidence="1">
    <location>
        <begin position="224"/>
        <end position="324"/>
    </location>
</feature>
<dbReference type="PANTHER" id="PTHR21621:SF0">
    <property type="entry name" value="BETA-CITRYLGLUTAMATE SYNTHASE B-RELATED"/>
    <property type="match status" value="1"/>
</dbReference>
<dbReference type="GO" id="GO:0018169">
    <property type="term" value="F:ribosomal S6-glutamic acid ligase activity"/>
    <property type="evidence" value="ECO:0007669"/>
    <property type="project" value="TreeGrafter"/>
</dbReference>
<dbReference type="Proteomes" id="UP000598360">
    <property type="component" value="Unassembled WGS sequence"/>
</dbReference>
<evidence type="ECO:0000259" key="1">
    <source>
        <dbReference type="Pfam" id="PF08443"/>
    </source>
</evidence>
<dbReference type="SUPFAM" id="SSF56059">
    <property type="entry name" value="Glutathione synthetase ATP-binding domain-like"/>
    <property type="match status" value="1"/>
</dbReference>
<accession>A0A929B801</accession>
<keyword evidence="3" id="KW-1185">Reference proteome</keyword>
<proteinExistence type="predicted"/>
<evidence type="ECO:0000313" key="3">
    <source>
        <dbReference type="Proteomes" id="UP000598360"/>
    </source>
</evidence>
<dbReference type="EMBL" id="JADEYC010000009">
    <property type="protein sequence ID" value="MBE9373875.1"/>
    <property type="molecule type" value="Genomic_DNA"/>
</dbReference>
<reference evidence="2" key="1">
    <citation type="submission" date="2020-10" db="EMBL/GenBank/DDBJ databases">
        <title>Diversity and distribution of actinomycetes associated with coral in the coast of Hainan.</title>
        <authorList>
            <person name="Li F."/>
        </authorList>
    </citation>
    <scope>NUCLEOTIDE SEQUENCE</scope>
    <source>
        <strain evidence="2">HNM0983</strain>
    </source>
</reference>
<gene>
    <name evidence="2" type="ORF">IQ251_05370</name>
</gene>